<dbReference type="GO" id="GO:0016787">
    <property type="term" value="F:hydrolase activity"/>
    <property type="evidence" value="ECO:0007669"/>
    <property type="project" value="UniProtKB-KW"/>
</dbReference>
<comment type="similarity">
    <text evidence="2 17">Belongs to the Nudix hydrolase family.</text>
</comment>
<evidence type="ECO:0000256" key="6">
    <source>
        <dbReference type="ARBA" id="ARBA00022763"/>
    </source>
</evidence>
<organism evidence="19 20">
    <name type="scientific">Akkermansia biwaensis</name>
    <dbReference type="NCBI Taxonomy" id="2946555"/>
    <lineage>
        <taxon>Bacteria</taxon>
        <taxon>Pseudomonadati</taxon>
        <taxon>Verrucomicrobiota</taxon>
        <taxon>Verrucomicrobiia</taxon>
        <taxon>Verrucomicrobiales</taxon>
        <taxon>Akkermansiaceae</taxon>
        <taxon>Akkermansia</taxon>
    </lineage>
</organism>
<keyword evidence="3" id="KW-0515">Mutator protein</keyword>
<evidence type="ECO:0000256" key="3">
    <source>
        <dbReference type="ARBA" id="ARBA00022457"/>
    </source>
</evidence>
<evidence type="ECO:0000256" key="10">
    <source>
        <dbReference type="ARBA" id="ARBA00035861"/>
    </source>
</evidence>
<keyword evidence="5" id="KW-0479">Metal-binding</keyword>
<dbReference type="PRINTS" id="PR00502">
    <property type="entry name" value="NUDIXFAMILY"/>
</dbReference>
<dbReference type="Gene3D" id="3.90.79.10">
    <property type="entry name" value="Nucleoside Triphosphate Pyrophosphohydrolase"/>
    <property type="match status" value="1"/>
</dbReference>
<protein>
    <recommendedName>
        <fullName evidence="13">8-oxo-dGTP diphosphatase</fullName>
        <ecNumber evidence="12">3.6.1.55</ecNumber>
    </recommendedName>
    <alternativeName>
        <fullName evidence="16">7,8-dihydro-8-oxoguanine-triphosphatase</fullName>
    </alternativeName>
    <alternativeName>
        <fullName evidence="15">Mutator protein MutT</fullName>
    </alternativeName>
    <alternativeName>
        <fullName evidence="14">dGTP pyrophosphohydrolase</fullName>
    </alternativeName>
</protein>
<dbReference type="InterPro" id="IPR047127">
    <property type="entry name" value="MutT-like"/>
</dbReference>
<dbReference type="PROSITE" id="PS00893">
    <property type="entry name" value="NUDIX_BOX"/>
    <property type="match status" value="1"/>
</dbReference>
<dbReference type="RefSeq" id="WP_215434900.1">
    <property type="nucleotide sequence ID" value="NZ_AP025943.1"/>
</dbReference>
<keyword evidence="8" id="KW-0460">Magnesium</keyword>
<evidence type="ECO:0000256" key="16">
    <source>
        <dbReference type="ARBA" id="ARBA00042798"/>
    </source>
</evidence>
<dbReference type="InterPro" id="IPR000086">
    <property type="entry name" value="NUDIX_hydrolase_dom"/>
</dbReference>
<keyword evidence="7 17" id="KW-0378">Hydrolase</keyword>
<evidence type="ECO:0000256" key="8">
    <source>
        <dbReference type="ARBA" id="ARBA00022842"/>
    </source>
</evidence>
<keyword evidence="6" id="KW-0227">DNA damage</keyword>
<sequence>MTRLNVCCALITLSSAHGPLLLAAKKACGQSNGLLYEFPGGKLEAGEDARDAIVREIREELGCAIRPLCPLAPVLHREKDRTIRLIPFLCELEKGRLPIPLEHESLGFFSSRSLPSLPWAPADLPILKEWLDRNAR</sequence>
<proteinExistence type="inferred from homology"/>
<keyword evidence="20" id="KW-1185">Reference proteome</keyword>
<reference evidence="19" key="1">
    <citation type="submission" date="2022-06" db="EMBL/GenBank/DDBJ databases">
        <title>Akkermansia biwalacus sp. nov., an anaerobic mucin-degrading bacterium isolated from human intestine.</title>
        <authorList>
            <person name="Kobayashi Y."/>
            <person name="Inoue S."/>
            <person name="Kawahara T."/>
            <person name="Kohda N."/>
        </authorList>
    </citation>
    <scope>NUCLEOTIDE SEQUENCE</scope>
    <source>
        <strain evidence="19">WON2089</strain>
    </source>
</reference>
<dbReference type="Proteomes" id="UP001062263">
    <property type="component" value="Chromosome"/>
</dbReference>
<evidence type="ECO:0000256" key="4">
    <source>
        <dbReference type="ARBA" id="ARBA00022705"/>
    </source>
</evidence>
<comment type="catalytic activity">
    <reaction evidence="11">
        <text>8-oxo-GTP + H2O = 8-oxo-GMP + diphosphate + H(+)</text>
        <dbReference type="Rhea" id="RHEA:67616"/>
        <dbReference type="ChEBI" id="CHEBI:15377"/>
        <dbReference type="ChEBI" id="CHEBI:15378"/>
        <dbReference type="ChEBI" id="CHEBI:33019"/>
        <dbReference type="ChEBI" id="CHEBI:143553"/>
        <dbReference type="ChEBI" id="CHEBI:145694"/>
    </reaction>
</comment>
<evidence type="ECO:0000256" key="12">
    <source>
        <dbReference type="ARBA" id="ARBA00038905"/>
    </source>
</evidence>
<evidence type="ECO:0000256" key="15">
    <source>
        <dbReference type="ARBA" id="ARBA00041979"/>
    </source>
</evidence>
<dbReference type="PANTHER" id="PTHR47707">
    <property type="entry name" value="8-OXO-DGTP DIPHOSPHATASE"/>
    <property type="match status" value="1"/>
</dbReference>
<dbReference type="PANTHER" id="PTHR47707:SF1">
    <property type="entry name" value="NUDIX HYDROLASE FAMILY PROTEIN"/>
    <property type="match status" value="1"/>
</dbReference>
<name>A0ABM7ZHR1_9BACT</name>
<accession>A0ABM7ZHR1</accession>
<dbReference type="Pfam" id="PF00293">
    <property type="entry name" value="NUDIX"/>
    <property type="match status" value="1"/>
</dbReference>
<dbReference type="EMBL" id="AP025943">
    <property type="protein sequence ID" value="BDL44255.1"/>
    <property type="molecule type" value="Genomic_DNA"/>
</dbReference>
<keyword evidence="4" id="KW-0235">DNA replication</keyword>
<comment type="catalytic activity">
    <reaction evidence="10">
        <text>8-oxo-dGTP + H2O = 8-oxo-dGMP + diphosphate + H(+)</text>
        <dbReference type="Rhea" id="RHEA:31575"/>
        <dbReference type="ChEBI" id="CHEBI:15377"/>
        <dbReference type="ChEBI" id="CHEBI:15378"/>
        <dbReference type="ChEBI" id="CHEBI:33019"/>
        <dbReference type="ChEBI" id="CHEBI:63224"/>
        <dbReference type="ChEBI" id="CHEBI:77896"/>
        <dbReference type="EC" id="3.6.1.55"/>
    </reaction>
</comment>
<evidence type="ECO:0000256" key="13">
    <source>
        <dbReference type="ARBA" id="ARBA00040794"/>
    </source>
</evidence>
<evidence type="ECO:0000313" key="19">
    <source>
        <dbReference type="EMBL" id="BDL44255.1"/>
    </source>
</evidence>
<evidence type="ECO:0000256" key="1">
    <source>
        <dbReference type="ARBA" id="ARBA00001946"/>
    </source>
</evidence>
<dbReference type="EC" id="3.6.1.55" evidence="12"/>
<dbReference type="SUPFAM" id="SSF55811">
    <property type="entry name" value="Nudix"/>
    <property type="match status" value="1"/>
</dbReference>
<dbReference type="InterPro" id="IPR020476">
    <property type="entry name" value="Nudix_hydrolase"/>
</dbReference>
<dbReference type="CDD" id="cd03425">
    <property type="entry name" value="NUDIX_MutT_NudA_like"/>
    <property type="match status" value="1"/>
</dbReference>
<evidence type="ECO:0000256" key="11">
    <source>
        <dbReference type="ARBA" id="ARBA00036904"/>
    </source>
</evidence>
<evidence type="ECO:0000256" key="5">
    <source>
        <dbReference type="ARBA" id="ARBA00022723"/>
    </source>
</evidence>
<comment type="cofactor">
    <cofactor evidence="1">
        <name>Mg(2+)</name>
        <dbReference type="ChEBI" id="CHEBI:18420"/>
    </cofactor>
</comment>
<dbReference type="PROSITE" id="PS51462">
    <property type="entry name" value="NUDIX"/>
    <property type="match status" value="1"/>
</dbReference>
<evidence type="ECO:0000313" key="20">
    <source>
        <dbReference type="Proteomes" id="UP001062263"/>
    </source>
</evidence>
<evidence type="ECO:0000256" key="17">
    <source>
        <dbReference type="RuleBase" id="RU003476"/>
    </source>
</evidence>
<evidence type="ECO:0000259" key="18">
    <source>
        <dbReference type="PROSITE" id="PS51462"/>
    </source>
</evidence>
<dbReference type="InterPro" id="IPR015797">
    <property type="entry name" value="NUDIX_hydrolase-like_dom_sf"/>
</dbReference>
<dbReference type="InterPro" id="IPR020084">
    <property type="entry name" value="NUDIX_hydrolase_CS"/>
</dbReference>
<evidence type="ECO:0000256" key="2">
    <source>
        <dbReference type="ARBA" id="ARBA00005582"/>
    </source>
</evidence>
<gene>
    <name evidence="19" type="ORF">Abiwalacus_18290</name>
</gene>
<evidence type="ECO:0000256" key="14">
    <source>
        <dbReference type="ARBA" id="ARBA00041592"/>
    </source>
</evidence>
<evidence type="ECO:0000256" key="9">
    <source>
        <dbReference type="ARBA" id="ARBA00023204"/>
    </source>
</evidence>
<evidence type="ECO:0000256" key="7">
    <source>
        <dbReference type="ARBA" id="ARBA00022801"/>
    </source>
</evidence>
<keyword evidence="9" id="KW-0234">DNA repair</keyword>
<feature type="domain" description="Nudix hydrolase" evidence="18">
    <location>
        <begin position="1"/>
        <end position="132"/>
    </location>
</feature>